<evidence type="ECO:0000256" key="1">
    <source>
        <dbReference type="ARBA" id="ARBA00004651"/>
    </source>
</evidence>
<keyword evidence="5 6" id="KW-0472">Membrane</keyword>
<comment type="subcellular location">
    <subcellularLocation>
        <location evidence="1">Cell membrane</location>
        <topology evidence="1">Multi-pass membrane protein</topology>
    </subcellularLocation>
</comment>
<evidence type="ECO:0000256" key="5">
    <source>
        <dbReference type="ARBA" id="ARBA00023136"/>
    </source>
</evidence>
<gene>
    <name evidence="7" type="ORF">GCM10023144_23460</name>
</gene>
<keyword evidence="3 6" id="KW-0812">Transmembrane</keyword>
<keyword evidence="2" id="KW-1003">Cell membrane</keyword>
<feature type="transmembrane region" description="Helical" evidence="6">
    <location>
        <begin position="213"/>
        <end position="236"/>
    </location>
</feature>
<dbReference type="CDD" id="cd06581">
    <property type="entry name" value="TM_PBP1_LivM_like"/>
    <property type="match status" value="1"/>
</dbReference>
<organism evidence="7 8">
    <name type="scientific">Pigmentiphaga soli</name>
    <dbReference type="NCBI Taxonomy" id="1007095"/>
    <lineage>
        <taxon>Bacteria</taxon>
        <taxon>Pseudomonadati</taxon>
        <taxon>Pseudomonadota</taxon>
        <taxon>Betaproteobacteria</taxon>
        <taxon>Burkholderiales</taxon>
        <taxon>Alcaligenaceae</taxon>
        <taxon>Pigmentiphaga</taxon>
    </lineage>
</organism>
<feature type="transmembrane region" description="Helical" evidence="6">
    <location>
        <begin position="248"/>
        <end position="273"/>
    </location>
</feature>
<evidence type="ECO:0000256" key="4">
    <source>
        <dbReference type="ARBA" id="ARBA00022989"/>
    </source>
</evidence>
<protein>
    <submittedName>
        <fullName evidence="7">Branched-chain amino acid ABC transporter permease</fullName>
    </submittedName>
</protein>
<dbReference type="PANTHER" id="PTHR30482">
    <property type="entry name" value="HIGH-AFFINITY BRANCHED-CHAIN AMINO ACID TRANSPORT SYSTEM PERMEASE"/>
    <property type="match status" value="1"/>
</dbReference>
<dbReference type="Proteomes" id="UP001501671">
    <property type="component" value="Unassembled WGS sequence"/>
</dbReference>
<comment type="caution">
    <text evidence="7">The sequence shown here is derived from an EMBL/GenBank/DDBJ whole genome shotgun (WGS) entry which is preliminary data.</text>
</comment>
<name>A0ABP8H1Z8_9BURK</name>
<sequence>MIELHPRAARALEIAFWLLLAAAPLAFPDQRVLLTQILIAGLFAVSLDIALGHAGILTVGHALFFGAGAYAAGLLSSHGWGEPLSGLALSLAAGALLGWLSGFLVARAGDLARLMITIGLCLLGGELANRLSSVTGGADGLQGIDMWPVLGLFRFDMFGRTGFAYAFCVVLLAFGAVRLLLRSPFGLALRGIHANPRRMRALGSPVDARLRQAYAISAALAALAGALLAQTTQFVGLEMLGFNRSAEILIILVLGGAGRLYGGMVGALLYMIAHDVFADLDPRYWMFWLGLFLIAAVLLGRGGVLGGLARWVRVRERA</sequence>
<evidence type="ECO:0000313" key="7">
    <source>
        <dbReference type="EMBL" id="GAA4332902.1"/>
    </source>
</evidence>
<feature type="transmembrane region" description="Helical" evidence="6">
    <location>
        <begin position="33"/>
        <end position="51"/>
    </location>
</feature>
<dbReference type="InterPro" id="IPR001851">
    <property type="entry name" value="ABC_transp_permease"/>
</dbReference>
<dbReference type="Pfam" id="PF02653">
    <property type="entry name" value="BPD_transp_2"/>
    <property type="match status" value="1"/>
</dbReference>
<evidence type="ECO:0000313" key="8">
    <source>
        <dbReference type="Proteomes" id="UP001501671"/>
    </source>
</evidence>
<reference evidence="8" key="1">
    <citation type="journal article" date="2019" name="Int. J. Syst. Evol. Microbiol.">
        <title>The Global Catalogue of Microorganisms (GCM) 10K type strain sequencing project: providing services to taxonomists for standard genome sequencing and annotation.</title>
        <authorList>
            <consortium name="The Broad Institute Genomics Platform"/>
            <consortium name="The Broad Institute Genome Sequencing Center for Infectious Disease"/>
            <person name="Wu L."/>
            <person name="Ma J."/>
        </authorList>
    </citation>
    <scope>NUCLEOTIDE SEQUENCE [LARGE SCALE GENOMIC DNA]</scope>
    <source>
        <strain evidence="8">JCM 17666</strain>
    </source>
</reference>
<proteinExistence type="predicted"/>
<keyword evidence="4 6" id="KW-1133">Transmembrane helix</keyword>
<keyword evidence="8" id="KW-1185">Reference proteome</keyword>
<feature type="transmembrane region" description="Helical" evidence="6">
    <location>
        <begin position="162"/>
        <end position="181"/>
    </location>
</feature>
<feature type="transmembrane region" description="Helical" evidence="6">
    <location>
        <begin position="87"/>
        <end position="106"/>
    </location>
</feature>
<dbReference type="EMBL" id="BAABFO010000010">
    <property type="protein sequence ID" value="GAA4332902.1"/>
    <property type="molecule type" value="Genomic_DNA"/>
</dbReference>
<dbReference type="RefSeq" id="WP_345249572.1">
    <property type="nucleotide sequence ID" value="NZ_BAABFO010000010.1"/>
</dbReference>
<evidence type="ECO:0000256" key="2">
    <source>
        <dbReference type="ARBA" id="ARBA00022475"/>
    </source>
</evidence>
<evidence type="ECO:0000256" key="6">
    <source>
        <dbReference type="SAM" id="Phobius"/>
    </source>
</evidence>
<dbReference type="PANTHER" id="PTHR30482:SF17">
    <property type="entry name" value="ABC TRANSPORTER ATP-BINDING PROTEIN"/>
    <property type="match status" value="1"/>
</dbReference>
<accession>A0ABP8H1Z8</accession>
<feature type="transmembrane region" description="Helical" evidence="6">
    <location>
        <begin position="285"/>
        <end position="309"/>
    </location>
</feature>
<evidence type="ECO:0000256" key="3">
    <source>
        <dbReference type="ARBA" id="ARBA00022692"/>
    </source>
</evidence>
<dbReference type="InterPro" id="IPR043428">
    <property type="entry name" value="LivM-like"/>
</dbReference>